<protein>
    <submittedName>
        <fullName evidence="2">ROK family transcriptional regulator</fullName>
    </submittedName>
</protein>
<gene>
    <name evidence="2" type="ORF">ACFSC3_09710</name>
</gene>
<evidence type="ECO:0000313" key="2">
    <source>
        <dbReference type="EMBL" id="MFD1787850.1"/>
    </source>
</evidence>
<dbReference type="PANTHER" id="PTHR18964:SF149">
    <property type="entry name" value="BIFUNCTIONAL UDP-N-ACETYLGLUCOSAMINE 2-EPIMERASE_N-ACETYLMANNOSAMINE KINASE"/>
    <property type="match status" value="1"/>
</dbReference>
<proteinExistence type="inferred from homology"/>
<evidence type="ECO:0000313" key="3">
    <source>
        <dbReference type="Proteomes" id="UP001597283"/>
    </source>
</evidence>
<comment type="caution">
    <text evidence="2">The sequence shown here is derived from an EMBL/GenBank/DDBJ whole genome shotgun (WGS) entry which is preliminary data.</text>
</comment>
<sequence length="381" mass="40053">MNAVMHGLRKGTNASGMRRYNERLILSAVRRLNGASKADLSRVTGLSPQAVVRIVDELADGGTLIQSGKRTGGMGQPAIIYRINGKRGYTVGLEVGRGGLTIALLDFDGERQAVHRPDGAFPSITRVIDEVNGFLHEHLATKSLLNSDTFLGVGIAMPWFIGEWREELGISVDQASEWRGTDVAHRLSDGIAWPTHFENDGNAATLAQLLCGAGINLQDFLSVNLGTFIGGGLVLSGRVVQGRHGNAGALASMPVPTAGHEDYLIHHASLYSLPADPKEQDLAAWIERCADALGFAVIGANSLLDLEAVVIDGAAPQPVIDGVAAALERRLSRNVPPDFFAPAVRTGRLGSAAAAVGAGLLPLHASFSPDLSALFKPAASG</sequence>
<dbReference type="CDD" id="cd23763">
    <property type="entry name" value="ASKHA_ATPase_ROK"/>
    <property type="match status" value="1"/>
</dbReference>
<dbReference type="Gene3D" id="3.30.420.40">
    <property type="match status" value="4"/>
</dbReference>
<keyword evidence="3" id="KW-1185">Reference proteome</keyword>
<dbReference type="RefSeq" id="WP_380940212.1">
    <property type="nucleotide sequence ID" value="NZ_JBHUFC010000003.1"/>
</dbReference>
<dbReference type="Pfam" id="PF00480">
    <property type="entry name" value="ROK"/>
    <property type="match status" value="1"/>
</dbReference>
<evidence type="ECO:0000256" key="1">
    <source>
        <dbReference type="ARBA" id="ARBA00006479"/>
    </source>
</evidence>
<dbReference type="SUPFAM" id="SSF53067">
    <property type="entry name" value="Actin-like ATPase domain"/>
    <property type="match status" value="1"/>
</dbReference>
<dbReference type="InterPro" id="IPR036388">
    <property type="entry name" value="WH-like_DNA-bd_sf"/>
</dbReference>
<dbReference type="SUPFAM" id="SSF46785">
    <property type="entry name" value="Winged helix' DNA-binding domain"/>
    <property type="match status" value="1"/>
</dbReference>
<dbReference type="PANTHER" id="PTHR18964">
    <property type="entry name" value="ROK (REPRESSOR, ORF, KINASE) FAMILY"/>
    <property type="match status" value="1"/>
</dbReference>
<accession>A0ABW4NGB3</accession>
<comment type="similarity">
    <text evidence="1">Belongs to the ROK (NagC/XylR) family.</text>
</comment>
<dbReference type="Gene3D" id="1.10.10.10">
    <property type="entry name" value="Winged helix-like DNA-binding domain superfamily/Winged helix DNA-binding domain"/>
    <property type="match status" value="1"/>
</dbReference>
<dbReference type="InterPro" id="IPR000600">
    <property type="entry name" value="ROK"/>
</dbReference>
<dbReference type="Proteomes" id="UP001597283">
    <property type="component" value="Unassembled WGS sequence"/>
</dbReference>
<reference evidence="3" key="1">
    <citation type="journal article" date="2019" name="Int. J. Syst. Evol. Microbiol.">
        <title>The Global Catalogue of Microorganisms (GCM) 10K type strain sequencing project: providing services to taxonomists for standard genome sequencing and annotation.</title>
        <authorList>
            <consortium name="The Broad Institute Genomics Platform"/>
            <consortium name="The Broad Institute Genome Sequencing Center for Infectious Disease"/>
            <person name="Wu L."/>
            <person name="Ma J."/>
        </authorList>
    </citation>
    <scope>NUCLEOTIDE SEQUENCE [LARGE SCALE GENOMIC DNA]</scope>
    <source>
        <strain evidence="3">Q85</strain>
    </source>
</reference>
<name>A0ABW4NGB3_9SPHN</name>
<dbReference type="InterPro" id="IPR036390">
    <property type="entry name" value="WH_DNA-bd_sf"/>
</dbReference>
<dbReference type="InterPro" id="IPR043129">
    <property type="entry name" value="ATPase_NBD"/>
</dbReference>
<dbReference type="EMBL" id="JBHUFC010000003">
    <property type="protein sequence ID" value="MFD1787850.1"/>
    <property type="molecule type" value="Genomic_DNA"/>
</dbReference>
<organism evidence="2 3">
    <name type="scientific">Sphingomonas floccifaciens</name>
    <dbReference type="NCBI Taxonomy" id="1844115"/>
    <lineage>
        <taxon>Bacteria</taxon>
        <taxon>Pseudomonadati</taxon>
        <taxon>Pseudomonadota</taxon>
        <taxon>Alphaproteobacteria</taxon>
        <taxon>Sphingomonadales</taxon>
        <taxon>Sphingomonadaceae</taxon>
        <taxon>Sphingomonas</taxon>
    </lineage>
</organism>